<accession>A0A8S2RNB4</accession>
<feature type="non-terminal residue" evidence="2">
    <location>
        <position position="1"/>
    </location>
</feature>
<name>A0A8S2RNB4_9BILA</name>
<feature type="non-terminal residue" evidence="2">
    <location>
        <position position="58"/>
    </location>
</feature>
<reference evidence="2" key="1">
    <citation type="submission" date="2021-02" db="EMBL/GenBank/DDBJ databases">
        <authorList>
            <person name="Nowell W R."/>
        </authorList>
    </citation>
    <scope>NUCLEOTIDE SEQUENCE</scope>
</reference>
<evidence type="ECO:0000259" key="1">
    <source>
        <dbReference type="Pfam" id="PF16158"/>
    </source>
</evidence>
<protein>
    <recommendedName>
        <fullName evidence="1">Nbr1 FW domain-containing protein</fullName>
    </recommendedName>
</protein>
<evidence type="ECO:0000313" key="2">
    <source>
        <dbReference type="EMBL" id="CAF4171167.1"/>
    </source>
</evidence>
<dbReference type="InterPro" id="IPR013783">
    <property type="entry name" value="Ig-like_fold"/>
</dbReference>
<organism evidence="2 3">
    <name type="scientific">Rotaria magnacalcarata</name>
    <dbReference type="NCBI Taxonomy" id="392030"/>
    <lineage>
        <taxon>Eukaryota</taxon>
        <taxon>Metazoa</taxon>
        <taxon>Spiralia</taxon>
        <taxon>Gnathifera</taxon>
        <taxon>Rotifera</taxon>
        <taxon>Eurotatoria</taxon>
        <taxon>Bdelloidea</taxon>
        <taxon>Philodinida</taxon>
        <taxon>Philodinidae</taxon>
        <taxon>Rotaria</taxon>
    </lineage>
</organism>
<comment type="caution">
    <text evidence="2">The sequence shown here is derived from an EMBL/GenBank/DDBJ whole genome shotgun (WGS) entry which is preliminary data.</text>
</comment>
<sequence length="58" mass="6459">PYSARFVADKNTPDGTVLQPGQLFRKSWILLNDGSMPWSSDDIQLINLSDGIKVVEQP</sequence>
<proteinExistence type="predicted"/>
<dbReference type="Gene3D" id="2.60.40.10">
    <property type="entry name" value="Immunoglobulins"/>
    <property type="match status" value="1"/>
</dbReference>
<dbReference type="Proteomes" id="UP000681967">
    <property type="component" value="Unassembled WGS sequence"/>
</dbReference>
<dbReference type="EMBL" id="CAJOBH010012760">
    <property type="protein sequence ID" value="CAF4171167.1"/>
    <property type="molecule type" value="Genomic_DNA"/>
</dbReference>
<dbReference type="InterPro" id="IPR032350">
    <property type="entry name" value="Nbr1_FW"/>
</dbReference>
<dbReference type="Pfam" id="PF16158">
    <property type="entry name" value="N_BRCA1_IG"/>
    <property type="match status" value="1"/>
</dbReference>
<evidence type="ECO:0000313" key="3">
    <source>
        <dbReference type="Proteomes" id="UP000681967"/>
    </source>
</evidence>
<feature type="domain" description="Nbr1 FW" evidence="1">
    <location>
        <begin position="11"/>
        <end position="41"/>
    </location>
</feature>
<dbReference type="AlphaFoldDB" id="A0A8S2RNB4"/>
<gene>
    <name evidence="2" type="ORF">BYL167_LOCUS22405</name>
</gene>